<comment type="caution">
    <text evidence="1">The sequence shown here is derived from an EMBL/GenBank/DDBJ whole genome shotgun (WGS) entry which is preliminary data.</text>
</comment>
<evidence type="ECO:0000313" key="2">
    <source>
        <dbReference type="Proteomes" id="UP000192328"/>
    </source>
</evidence>
<organism evidence="1 2">
    <name type="scientific">Aristaeella lactis</name>
    <dbReference type="NCBI Taxonomy" id="3046383"/>
    <lineage>
        <taxon>Bacteria</taxon>
        <taxon>Bacillati</taxon>
        <taxon>Bacillota</taxon>
        <taxon>Clostridia</taxon>
        <taxon>Eubacteriales</taxon>
        <taxon>Aristaeellaceae</taxon>
        <taxon>Aristaeella</taxon>
    </lineage>
</organism>
<protein>
    <submittedName>
        <fullName evidence="1">Diguanylate cyclase (GGDEF) domain-containing protein</fullName>
    </submittedName>
</protein>
<accession>A0AC61PMF4</accession>
<gene>
    <name evidence="1" type="ORF">SAMN06297397_1967</name>
</gene>
<evidence type="ECO:0000313" key="1">
    <source>
        <dbReference type="EMBL" id="SMC67761.1"/>
    </source>
</evidence>
<dbReference type="Proteomes" id="UP000192328">
    <property type="component" value="Unassembled WGS sequence"/>
</dbReference>
<dbReference type="EMBL" id="FWXZ01000003">
    <property type="protein sequence ID" value="SMC67761.1"/>
    <property type="molecule type" value="Genomic_DNA"/>
</dbReference>
<sequence>MNNIIGRSFPPNTVEPGSGRRYRIAFFTVDWNYELVENTLHGLLQYTVDHPNVQICVFDCFGKDQGNDKDRSEYSVFQLPDLSRFDGLLIQSNQIVLRDAWEKVEAKILETGIPAVSIGCELKGCSLVYFDNIRAQYDMAEHIVLEHGARHIVYLTGNMNNSTEGRDRLAGFQAACRDNGIPDENIEVIHCTWRTTDGVDVARRWISEGRPLPDAFVCANDEMALGLMETLQENGIRVPRDVLVCGFDNLSSAELSSPRLSTVHTDHSKLDYYAADVLLNIIRGEEKRSKIPFGYDLICSESCGCHNAPRRGVIRDLYFQQTRFLRSFYVQQDKMAEDLFEAADLPDLMRIFSRSHAIFGCDNVYLCINEYYYDNYDKSMWPNYAECFDTTMVLVNDNGNGREEVLRFPTSDLLPESMMKTEPFLIFYPLHYNTYSIGYIVLNGICAAAKHNLHESILNFLEIAIENVRKKSLLHNLNDTLDDLYVHDALTGLYNRFGLSRCGQQRYDDLLASEGSVQVLFIDMDDMKYINDHFGHESGDASLKVSARILQRICSENAFIMRYGGDEFIIIDSGKNRSLGAEIIAAADEYNRASGMPFGLSLSVGAVRTDASERLPLDDCIKAADSLMYQNKQKKKAAAEGQPLWINRNLPKS</sequence>
<reference evidence="1" key="1">
    <citation type="submission" date="2017-04" db="EMBL/GenBank/DDBJ databases">
        <authorList>
            <person name="Varghese N."/>
            <person name="Submissions S."/>
        </authorList>
    </citation>
    <scope>NUCLEOTIDE SEQUENCE</scope>
    <source>
        <strain evidence="1">WTE2008</strain>
    </source>
</reference>
<keyword evidence="2" id="KW-1185">Reference proteome</keyword>
<name>A0AC61PMF4_9FIRM</name>
<proteinExistence type="predicted"/>